<feature type="transmembrane region" description="Helical" evidence="1">
    <location>
        <begin position="210"/>
        <end position="235"/>
    </location>
</feature>
<keyword evidence="1" id="KW-1133">Transmembrane helix</keyword>
<protein>
    <recommendedName>
        <fullName evidence="4">DUF998 domain-containing protein</fullName>
    </recommendedName>
</protein>
<feature type="transmembrane region" description="Helical" evidence="1">
    <location>
        <begin position="166"/>
        <end position="189"/>
    </location>
</feature>
<feature type="transmembrane region" description="Helical" evidence="1">
    <location>
        <begin position="247"/>
        <end position="265"/>
    </location>
</feature>
<dbReference type="Proteomes" id="UP001596353">
    <property type="component" value="Unassembled WGS sequence"/>
</dbReference>
<sequence length="279" mass="30835">MQVFQTGADRYQNASEDPNAKINQRTLAFFVGLVALGLPTIMLIGVFNPVWPTCYRASISHYYYAPFLGGPFIGALVFIGTYLWVYQGEDKDGAEGRLATWVSIFAIGVALFPTSGFGCDADSFTARAMVSFGPDPDHLDLIKVPPIDGLPDLAPYFRLTSFSASLHYASAALLFSFLAWFALVVFTAVEPHQRNPDGSLKQAKIIRNSLYIACGGIMIFCILAMGLYAALGAWTSLDLSWWPRARLTFWFETVALWAFGLSWMVKGRFWGSALEDARC</sequence>
<dbReference type="EMBL" id="JBHSWG010000001">
    <property type="protein sequence ID" value="MFC6759306.1"/>
    <property type="molecule type" value="Genomic_DNA"/>
</dbReference>
<evidence type="ECO:0000313" key="2">
    <source>
        <dbReference type="EMBL" id="MFC6759306.1"/>
    </source>
</evidence>
<keyword evidence="1" id="KW-0812">Transmembrane</keyword>
<evidence type="ECO:0000256" key="1">
    <source>
        <dbReference type="SAM" id="Phobius"/>
    </source>
</evidence>
<comment type="caution">
    <text evidence="2">The sequence shown here is derived from an EMBL/GenBank/DDBJ whole genome shotgun (WGS) entry which is preliminary data.</text>
</comment>
<feature type="transmembrane region" description="Helical" evidence="1">
    <location>
        <begin position="27"/>
        <end position="51"/>
    </location>
</feature>
<name>A0ABW2B101_9RHOB</name>
<evidence type="ECO:0000313" key="3">
    <source>
        <dbReference type="Proteomes" id="UP001596353"/>
    </source>
</evidence>
<accession>A0ABW2B101</accession>
<feature type="transmembrane region" description="Helical" evidence="1">
    <location>
        <begin position="63"/>
        <end position="86"/>
    </location>
</feature>
<proteinExistence type="predicted"/>
<organism evidence="2 3">
    <name type="scientific">Sulfitobacter porphyrae</name>
    <dbReference type="NCBI Taxonomy" id="1246864"/>
    <lineage>
        <taxon>Bacteria</taxon>
        <taxon>Pseudomonadati</taxon>
        <taxon>Pseudomonadota</taxon>
        <taxon>Alphaproteobacteria</taxon>
        <taxon>Rhodobacterales</taxon>
        <taxon>Roseobacteraceae</taxon>
        <taxon>Sulfitobacter</taxon>
    </lineage>
</organism>
<reference evidence="3" key="1">
    <citation type="journal article" date="2019" name="Int. J. Syst. Evol. Microbiol.">
        <title>The Global Catalogue of Microorganisms (GCM) 10K type strain sequencing project: providing services to taxonomists for standard genome sequencing and annotation.</title>
        <authorList>
            <consortium name="The Broad Institute Genomics Platform"/>
            <consortium name="The Broad Institute Genome Sequencing Center for Infectious Disease"/>
            <person name="Wu L."/>
            <person name="Ma J."/>
        </authorList>
    </citation>
    <scope>NUCLEOTIDE SEQUENCE [LARGE SCALE GENOMIC DNA]</scope>
    <source>
        <strain evidence="3">CCUG 66188</strain>
    </source>
</reference>
<keyword evidence="1" id="KW-0472">Membrane</keyword>
<keyword evidence="3" id="KW-1185">Reference proteome</keyword>
<gene>
    <name evidence="2" type="ORF">ACFQFQ_07080</name>
</gene>
<feature type="transmembrane region" description="Helical" evidence="1">
    <location>
        <begin position="98"/>
        <end position="117"/>
    </location>
</feature>
<evidence type="ECO:0008006" key="4">
    <source>
        <dbReference type="Google" id="ProtNLM"/>
    </source>
</evidence>